<evidence type="ECO:0000256" key="4">
    <source>
        <dbReference type="ARBA" id="ARBA00022989"/>
    </source>
</evidence>
<evidence type="ECO:0000256" key="1">
    <source>
        <dbReference type="ARBA" id="ARBA00004236"/>
    </source>
</evidence>
<feature type="transmembrane region" description="Helical" evidence="7">
    <location>
        <begin position="71"/>
        <end position="93"/>
    </location>
</feature>
<keyword evidence="2" id="KW-1003">Cell membrane</keyword>
<organism evidence="8 9">
    <name type="scientific">Pontibacillus chungwhensis BH030062</name>
    <dbReference type="NCBI Taxonomy" id="1385513"/>
    <lineage>
        <taxon>Bacteria</taxon>
        <taxon>Bacillati</taxon>
        <taxon>Bacillota</taxon>
        <taxon>Bacilli</taxon>
        <taxon>Bacillales</taxon>
        <taxon>Bacillaceae</taxon>
        <taxon>Pontibacillus</taxon>
    </lineage>
</organism>
<keyword evidence="9" id="KW-1185">Reference proteome</keyword>
<dbReference type="AlphaFoldDB" id="A0A0A2V1I9"/>
<name>A0A0A2V1I9_9BACI</name>
<evidence type="ECO:0000256" key="6">
    <source>
        <dbReference type="SAM" id="MobiDB-lite"/>
    </source>
</evidence>
<dbReference type="Proteomes" id="UP000030153">
    <property type="component" value="Unassembled WGS sequence"/>
</dbReference>
<keyword evidence="8" id="KW-0282">Flagellum</keyword>
<keyword evidence="4 7" id="KW-1133">Transmembrane helix</keyword>
<dbReference type="InterPro" id="IPR022781">
    <property type="entry name" value="Flagellar_biosynth_FliO"/>
</dbReference>
<dbReference type="eggNOG" id="COG3190">
    <property type="taxonomic scope" value="Bacteria"/>
</dbReference>
<keyword evidence="3 7" id="KW-0812">Transmembrane</keyword>
<evidence type="ECO:0000313" key="9">
    <source>
        <dbReference type="Proteomes" id="UP000030153"/>
    </source>
</evidence>
<keyword evidence="8" id="KW-0969">Cilium</keyword>
<feature type="transmembrane region" description="Helical" evidence="7">
    <location>
        <begin position="5"/>
        <end position="22"/>
    </location>
</feature>
<accession>A0A0A2V1I9</accession>
<dbReference type="GO" id="GO:0016020">
    <property type="term" value="C:membrane"/>
    <property type="evidence" value="ECO:0007669"/>
    <property type="project" value="InterPro"/>
</dbReference>
<comment type="caution">
    <text evidence="8">The sequence shown here is derived from an EMBL/GenBank/DDBJ whole genome shotgun (WGS) entry which is preliminary data.</text>
</comment>
<dbReference type="GO" id="GO:0044781">
    <property type="term" value="P:bacterial-type flagellum organization"/>
    <property type="evidence" value="ECO:0007669"/>
    <property type="project" value="InterPro"/>
</dbReference>
<reference evidence="8 9" key="1">
    <citation type="submission" date="2013-08" db="EMBL/GenBank/DDBJ databases">
        <title>Genome of Pontibacillus chungwhensis.</title>
        <authorList>
            <person name="Wang Q."/>
            <person name="Wang G."/>
        </authorList>
    </citation>
    <scope>NUCLEOTIDE SEQUENCE [LARGE SCALE GENOMIC DNA]</scope>
    <source>
        <strain evidence="8 9">BH030062</strain>
    </source>
</reference>
<evidence type="ECO:0000256" key="5">
    <source>
        <dbReference type="ARBA" id="ARBA00023136"/>
    </source>
</evidence>
<evidence type="ECO:0000256" key="7">
    <source>
        <dbReference type="SAM" id="Phobius"/>
    </source>
</evidence>
<dbReference type="Pfam" id="PF04347">
    <property type="entry name" value="FliO"/>
    <property type="match status" value="1"/>
</dbReference>
<keyword evidence="8" id="KW-0966">Cell projection</keyword>
<comment type="subcellular location">
    <subcellularLocation>
        <location evidence="1">Cell membrane</location>
    </subcellularLocation>
</comment>
<dbReference type="EMBL" id="AVBG01000001">
    <property type="protein sequence ID" value="KGP92868.1"/>
    <property type="molecule type" value="Genomic_DNA"/>
</dbReference>
<protein>
    <submittedName>
        <fullName evidence="8">Flagellar protein</fullName>
    </submittedName>
</protein>
<dbReference type="OrthoDB" id="2376965at2"/>
<keyword evidence="5 7" id="KW-0472">Membrane</keyword>
<evidence type="ECO:0000256" key="2">
    <source>
        <dbReference type="ARBA" id="ARBA00022475"/>
    </source>
</evidence>
<dbReference type="STRING" id="1385513.N780_10995"/>
<feature type="region of interest" description="Disordered" evidence="6">
    <location>
        <begin position="45"/>
        <end position="65"/>
    </location>
</feature>
<evidence type="ECO:0000256" key="3">
    <source>
        <dbReference type="ARBA" id="ARBA00022692"/>
    </source>
</evidence>
<sequence>MTKQLFIWVSTLVIITVLWPTSMNLSAQPSVETCIENPALEGCGDYDSSKEKGEEEEQKTSSSPASSESSIILDLVKIVLALAFIVFLIYMLLKFMNKRNKSIHPSKAMENMGGVPLGQQKSLQIVRIGQHFYAIGVGENVELVTEITDESTIKELTKNNEAESESFSPALLKQLLPQKKKEASYNKSYQNQSFQKLFQSELSSLKERRQQLIEAEKKKKEDSNE</sequence>
<evidence type="ECO:0000313" key="8">
    <source>
        <dbReference type="EMBL" id="KGP92868.1"/>
    </source>
</evidence>
<dbReference type="RefSeq" id="WP_036778716.1">
    <property type="nucleotide sequence ID" value="NZ_AVBG01000001.1"/>
</dbReference>
<gene>
    <name evidence="8" type="ORF">N780_10995</name>
</gene>
<proteinExistence type="predicted"/>